<feature type="region of interest" description="Disordered" evidence="1">
    <location>
        <begin position="80"/>
        <end position="99"/>
    </location>
</feature>
<name>A0A8C2M2Y1_CRIGR</name>
<protein>
    <submittedName>
        <fullName evidence="2">Ring finger protein 212</fullName>
    </submittedName>
</protein>
<reference evidence="2" key="1">
    <citation type="submission" date="2025-08" db="UniProtKB">
        <authorList>
            <consortium name="Ensembl"/>
        </authorList>
    </citation>
    <scope>IDENTIFICATION</scope>
</reference>
<feature type="region of interest" description="Disordered" evidence="1">
    <location>
        <begin position="1"/>
        <end position="74"/>
    </location>
</feature>
<dbReference type="Ensembl" id="ENSCGRT00001017194.1">
    <property type="protein sequence ID" value="ENSCGRP00001012959.1"/>
    <property type="gene ID" value="ENSCGRG00001014220.1"/>
</dbReference>
<dbReference type="Proteomes" id="UP000694386">
    <property type="component" value="Unplaced"/>
</dbReference>
<proteinExistence type="predicted"/>
<feature type="compositionally biased region" description="Polar residues" evidence="1">
    <location>
        <begin position="1"/>
        <end position="20"/>
    </location>
</feature>
<reference evidence="2" key="2">
    <citation type="submission" date="2025-09" db="UniProtKB">
        <authorList>
            <consortium name="Ensembl"/>
        </authorList>
    </citation>
    <scope>IDENTIFICATION</scope>
</reference>
<evidence type="ECO:0000256" key="1">
    <source>
        <dbReference type="SAM" id="MobiDB-lite"/>
    </source>
</evidence>
<dbReference type="AlphaFoldDB" id="A0A8C2M2Y1"/>
<accession>A0A8C2M2Y1</accession>
<evidence type="ECO:0000313" key="2">
    <source>
        <dbReference type="Ensembl" id="ENSCGRP00001012959.1"/>
    </source>
</evidence>
<evidence type="ECO:0000313" key="3">
    <source>
        <dbReference type="Proteomes" id="UP000694386"/>
    </source>
</evidence>
<organism evidence="2 3">
    <name type="scientific">Cricetulus griseus</name>
    <name type="common">Chinese hamster</name>
    <name type="synonym">Cricetulus barabensis griseus</name>
    <dbReference type="NCBI Taxonomy" id="10029"/>
    <lineage>
        <taxon>Eukaryota</taxon>
        <taxon>Metazoa</taxon>
        <taxon>Chordata</taxon>
        <taxon>Craniata</taxon>
        <taxon>Vertebrata</taxon>
        <taxon>Euteleostomi</taxon>
        <taxon>Mammalia</taxon>
        <taxon>Eutheria</taxon>
        <taxon>Euarchontoglires</taxon>
        <taxon>Glires</taxon>
        <taxon>Rodentia</taxon>
        <taxon>Myomorpha</taxon>
        <taxon>Muroidea</taxon>
        <taxon>Cricetidae</taxon>
        <taxon>Cricetinae</taxon>
        <taxon>Cricetulus</taxon>
    </lineage>
</organism>
<sequence>MRSSQQAAFNTIKTSVTTKPNGYPLLPPNSSLPDRLESMEIDLTPPARKPEMAAGPSRISLISPPQDGRMGSVSCRGTQQLSLTPSHASMTSAIRVSVP</sequence>